<dbReference type="SUPFAM" id="SSF55073">
    <property type="entry name" value="Nucleotide cyclase"/>
    <property type="match status" value="1"/>
</dbReference>
<dbReference type="AlphaFoldDB" id="A0A378I0Z9"/>
<evidence type="ECO:0000259" key="5">
    <source>
        <dbReference type="PROSITE" id="PS50887"/>
    </source>
</evidence>
<feature type="domain" description="GGDEF" evidence="5">
    <location>
        <begin position="238"/>
        <end position="368"/>
    </location>
</feature>
<dbReference type="RefSeq" id="WP_115302545.1">
    <property type="nucleotide sequence ID" value="NZ_CAAAHO010000001.1"/>
</dbReference>
<feature type="transmembrane region" description="Helical" evidence="4">
    <location>
        <begin position="139"/>
        <end position="157"/>
    </location>
</feature>
<dbReference type="SMART" id="SM00267">
    <property type="entry name" value="GGDEF"/>
    <property type="match status" value="1"/>
</dbReference>
<gene>
    <name evidence="6" type="primary">cph2_2</name>
    <name evidence="6" type="ORF">NCTC13315_01363</name>
</gene>
<evidence type="ECO:0000313" key="6">
    <source>
        <dbReference type="EMBL" id="STX28829.1"/>
    </source>
</evidence>
<evidence type="ECO:0000256" key="4">
    <source>
        <dbReference type="SAM" id="Phobius"/>
    </source>
</evidence>
<keyword evidence="4" id="KW-1133">Transmembrane helix</keyword>
<dbReference type="EC" id="2.7.7.65" evidence="2"/>
<dbReference type="Proteomes" id="UP000254968">
    <property type="component" value="Unassembled WGS sequence"/>
</dbReference>
<dbReference type="NCBIfam" id="TIGR00254">
    <property type="entry name" value="GGDEF"/>
    <property type="match status" value="1"/>
</dbReference>
<dbReference type="InterPro" id="IPR029787">
    <property type="entry name" value="Nucleotide_cyclase"/>
</dbReference>
<protein>
    <recommendedName>
        <fullName evidence="2">diguanylate cyclase</fullName>
        <ecNumber evidence="2">2.7.7.65</ecNumber>
    </recommendedName>
</protein>
<dbReference type="EMBL" id="UGNV01000001">
    <property type="protein sequence ID" value="STX28829.1"/>
    <property type="molecule type" value="Genomic_DNA"/>
</dbReference>
<dbReference type="Pfam" id="PF00990">
    <property type="entry name" value="GGDEF"/>
    <property type="match status" value="1"/>
</dbReference>
<evidence type="ECO:0000256" key="3">
    <source>
        <dbReference type="ARBA" id="ARBA00034247"/>
    </source>
</evidence>
<keyword evidence="7" id="KW-1185">Reference proteome</keyword>
<evidence type="ECO:0000313" key="7">
    <source>
        <dbReference type="Proteomes" id="UP000254968"/>
    </source>
</evidence>
<dbReference type="GO" id="GO:0043709">
    <property type="term" value="P:cell adhesion involved in single-species biofilm formation"/>
    <property type="evidence" value="ECO:0007669"/>
    <property type="project" value="TreeGrafter"/>
</dbReference>
<dbReference type="GO" id="GO:0052621">
    <property type="term" value="F:diguanylate cyclase activity"/>
    <property type="evidence" value="ECO:0007669"/>
    <property type="project" value="UniProtKB-EC"/>
</dbReference>
<feature type="transmembrane region" description="Helical" evidence="4">
    <location>
        <begin position="87"/>
        <end position="109"/>
    </location>
</feature>
<dbReference type="CDD" id="cd01949">
    <property type="entry name" value="GGDEF"/>
    <property type="match status" value="1"/>
</dbReference>
<dbReference type="GO" id="GO:0005886">
    <property type="term" value="C:plasma membrane"/>
    <property type="evidence" value="ECO:0007669"/>
    <property type="project" value="TreeGrafter"/>
</dbReference>
<reference evidence="6 7" key="1">
    <citation type="submission" date="2018-06" db="EMBL/GenBank/DDBJ databases">
        <authorList>
            <consortium name="Pathogen Informatics"/>
            <person name="Doyle S."/>
        </authorList>
    </citation>
    <scope>NUCLEOTIDE SEQUENCE [LARGE SCALE GENOMIC DNA]</scope>
    <source>
        <strain evidence="6 7">NCTC13315</strain>
    </source>
</reference>
<organism evidence="6 7">
    <name type="scientific">Legionella beliardensis</name>
    <dbReference type="NCBI Taxonomy" id="91822"/>
    <lineage>
        <taxon>Bacteria</taxon>
        <taxon>Pseudomonadati</taxon>
        <taxon>Pseudomonadota</taxon>
        <taxon>Gammaproteobacteria</taxon>
        <taxon>Legionellales</taxon>
        <taxon>Legionellaceae</taxon>
        <taxon>Legionella</taxon>
    </lineage>
</organism>
<accession>A0A378I0Z9</accession>
<dbReference type="GO" id="GO:1902201">
    <property type="term" value="P:negative regulation of bacterial-type flagellum-dependent cell motility"/>
    <property type="evidence" value="ECO:0007669"/>
    <property type="project" value="TreeGrafter"/>
</dbReference>
<evidence type="ECO:0000256" key="2">
    <source>
        <dbReference type="ARBA" id="ARBA00012528"/>
    </source>
</evidence>
<comment type="catalytic activity">
    <reaction evidence="3">
        <text>2 GTP = 3',3'-c-di-GMP + 2 diphosphate</text>
        <dbReference type="Rhea" id="RHEA:24898"/>
        <dbReference type="ChEBI" id="CHEBI:33019"/>
        <dbReference type="ChEBI" id="CHEBI:37565"/>
        <dbReference type="ChEBI" id="CHEBI:58805"/>
        <dbReference type="EC" id="2.7.7.65"/>
    </reaction>
</comment>
<dbReference type="PROSITE" id="PS50887">
    <property type="entry name" value="GGDEF"/>
    <property type="match status" value="1"/>
</dbReference>
<dbReference type="InterPro" id="IPR000160">
    <property type="entry name" value="GGDEF_dom"/>
</dbReference>
<dbReference type="OrthoDB" id="9813903at2"/>
<dbReference type="InterPro" id="IPR043128">
    <property type="entry name" value="Rev_trsase/Diguanyl_cyclase"/>
</dbReference>
<proteinExistence type="predicted"/>
<evidence type="ECO:0000256" key="1">
    <source>
        <dbReference type="ARBA" id="ARBA00001946"/>
    </source>
</evidence>
<keyword evidence="4" id="KW-0812">Transmembrane</keyword>
<name>A0A378I0Z9_9GAMM</name>
<feature type="transmembrane region" description="Helical" evidence="4">
    <location>
        <begin position="115"/>
        <end position="132"/>
    </location>
</feature>
<feature type="transmembrane region" description="Helical" evidence="4">
    <location>
        <begin position="163"/>
        <end position="187"/>
    </location>
</feature>
<comment type="cofactor">
    <cofactor evidence="1">
        <name>Mg(2+)</name>
        <dbReference type="ChEBI" id="CHEBI:18420"/>
    </cofactor>
</comment>
<dbReference type="PANTHER" id="PTHR45138">
    <property type="entry name" value="REGULATORY COMPONENTS OF SENSORY TRANSDUCTION SYSTEM"/>
    <property type="match status" value="1"/>
</dbReference>
<dbReference type="Gene3D" id="3.30.70.270">
    <property type="match status" value="1"/>
</dbReference>
<feature type="transmembrane region" description="Helical" evidence="4">
    <location>
        <begin position="21"/>
        <end position="41"/>
    </location>
</feature>
<keyword evidence="4" id="KW-0472">Membrane</keyword>
<dbReference type="InterPro" id="IPR050469">
    <property type="entry name" value="Diguanylate_Cyclase"/>
</dbReference>
<feature type="transmembrane region" description="Helical" evidence="4">
    <location>
        <begin position="47"/>
        <end position="66"/>
    </location>
</feature>
<dbReference type="PANTHER" id="PTHR45138:SF9">
    <property type="entry name" value="DIGUANYLATE CYCLASE DGCM-RELATED"/>
    <property type="match status" value="1"/>
</dbReference>
<dbReference type="FunFam" id="3.30.70.270:FF:000001">
    <property type="entry name" value="Diguanylate cyclase domain protein"/>
    <property type="match status" value="1"/>
</dbReference>
<sequence>MKRKTTFRLQDECFLLLLQNSLKSIPFNIFLATFIWGYLLYRGAPSLSGSIWYSLMVISTISRWINSKQCITNQIYILNKRATRNRFLLLTFITGSLWGLCYVIFYPYFSAMHQNVITLVLGGMAAGGLASLSVYTPAYYAYLFPMFLPLIIYNYWLADIDHILLATMFVLFVVMLVVTANYSSYLLQETIQLTKEKDKALKEVQRVSITDALTGLYNRRYFDERLNEEFRRAKRDNHSLNLILIDVDDFKNINDNYGHPSGDLFLKDLANEIKVVAQRASDTAFRIGGDEFAAILSNTSLEDAIIICNKMQKKFKQETSTGKSTISIGIVGVSPVCADSVSEIISAADKTLYEAKKSGKNQIRSKKFNC</sequence>